<dbReference type="Proteomes" id="UP001160334">
    <property type="component" value="Unassembled WGS sequence"/>
</dbReference>
<evidence type="ECO:0000259" key="3">
    <source>
        <dbReference type="Pfam" id="PF08378"/>
    </source>
</evidence>
<keyword evidence="2" id="KW-1133">Transmembrane helix</keyword>
<evidence type="ECO:0000256" key="2">
    <source>
        <dbReference type="SAM" id="Phobius"/>
    </source>
</evidence>
<feature type="transmembrane region" description="Helical" evidence="2">
    <location>
        <begin position="146"/>
        <end position="166"/>
    </location>
</feature>
<evidence type="ECO:0000313" key="4">
    <source>
        <dbReference type="EMBL" id="MDH6284577.1"/>
    </source>
</evidence>
<dbReference type="InterPro" id="IPR011528">
    <property type="entry name" value="NERD"/>
</dbReference>
<dbReference type="EMBL" id="JARXVC010000024">
    <property type="protein sequence ID" value="MDH6284577.1"/>
    <property type="molecule type" value="Genomic_DNA"/>
</dbReference>
<feature type="transmembrane region" description="Helical" evidence="2">
    <location>
        <begin position="172"/>
        <end position="196"/>
    </location>
</feature>
<reference evidence="4 5" key="1">
    <citation type="submission" date="2023-04" db="EMBL/GenBank/DDBJ databases">
        <title>Forest soil microbial communities from Buena Vista Peninsula, Colon Province, Panama.</title>
        <authorList>
            <person name="Bouskill N."/>
        </authorList>
    </citation>
    <scope>NUCLEOTIDE SEQUENCE [LARGE SCALE GENOMIC DNA]</scope>
    <source>
        <strain evidence="4 5">CFH S0262</strain>
    </source>
</reference>
<protein>
    <recommendedName>
        <fullName evidence="3">NERD domain-containing protein</fullName>
    </recommendedName>
</protein>
<gene>
    <name evidence="4" type="ORF">M2280_005838</name>
</gene>
<dbReference type="Pfam" id="PF08378">
    <property type="entry name" value="NERD"/>
    <property type="match status" value="1"/>
</dbReference>
<accession>A0ABT6MJT3</accession>
<feature type="domain" description="NERD" evidence="3">
    <location>
        <begin position="234"/>
        <end position="296"/>
    </location>
</feature>
<feature type="transmembrane region" description="Helical" evidence="2">
    <location>
        <begin position="96"/>
        <end position="113"/>
    </location>
</feature>
<proteinExistence type="predicted"/>
<keyword evidence="5" id="KW-1185">Reference proteome</keyword>
<keyword evidence="2" id="KW-0472">Membrane</keyword>
<dbReference type="RefSeq" id="WP_280763793.1">
    <property type="nucleotide sequence ID" value="NZ_JARXVC010000024.1"/>
</dbReference>
<feature type="transmembrane region" description="Helical" evidence="2">
    <location>
        <begin position="119"/>
        <end position="139"/>
    </location>
</feature>
<feature type="transmembrane region" description="Helical" evidence="2">
    <location>
        <begin position="41"/>
        <end position="66"/>
    </location>
</feature>
<name>A0ABT6MJT3_9NOCA</name>
<keyword evidence="2" id="KW-0812">Transmembrane</keyword>
<evidence type="ECO:0000256" key="1">
    <source>
        <dbReference type="SAM" id="MobiDB-lite"/>
    </source>
</evidence>
<feature type="transmembrane region" description="Helical" evidence="2">
    <location>
        <begin position="72"/>
        <end position="89"/>
    </location>
</feature>
<organism evidence="4 5">
    <name type="scientific">Prescottella agglutinans</name>
    <dbReference type="NCBI Taxonomy" id="1644129"/>
    <lineage>
        <taxon>Bacteria</taxon>
        <taxon>Bacillati</taxon>
        <taxon>Actinomycetota</taxon>
        <taxon>Actinomycetes</taxon>
        <taxon>Mycobacteriales</taxon>
        <taxon>Nocardiaceae</taxon>
        <taxon>Prescottella</taxon>
    </lineage>
</organism>
<feature type="region of interest" description="Disordered" evidence="1">
    <location>
        <begin position="1"/>
        <end position="26"/>
    </location>
</feature>
<evidence type="ECO:0000313" key="5">
    <source>
        <dbReference type="Proteomes" id="UP001160334"/>
    </source>
</evidence>
<sequence length="447" mass="47621">MSTADAFSSRPPADVARGDDPSDAGRSLRARAKSQHRAMRVLTAHFVISVVTIAAAVTCTVLLFILPLDDALTAWAYAGAAAGGAYGVVTFPRRAVGVGLGLVAAAAVFWISDRNDVDAVIQWAAAAAAAVIAVSVFSTRRDLRNPYLPAAGALAVLLASFTASTMLDSYHWVWALPTAAAGLGAVAWRGEWVLAYRARRASTRSRIKFRTGHHLIARPEGDGRWMDEAHLDVGADAEAITAAQLSQLGDRWHALHSRALHNTAADADHILVGPAGVILVDSKYRSGRFECHPWVGQDGSTGVDWAYNGAPIDNRLVGSSLFEADRVAWAFHADHVAGQPIPVVLAIHGARMNVPWGELTMEILEESDGDSEPTVVGTKTVTLVDATHLADYLRQLPERRFTSPSKKELAAGAAAGLAADEIEARAQARYVEDLATVADHVFIPVRA</sequence>
<comment type="caution">
    <text evidence="4">The sequence shown here is derived from an EMBL/GenBank/DDBJ whole genome shotgun (WGS) entry which is preliminary data.</text>
</comment>